<name>A0AAV5LML3_9ROSI</name>
<sequence length="85" mass="9260">MIVQTKVSLDRIASFFCLDDLKPDVIERLPRGSSDTAIEIIDGNFSWDLSTPSVTLKDINLKVHHGMRVAVCGTVGSGNSLESLQ</sequence>
<proteinExistence type="predicted"/>
<dbReference type="EMBL" id="BPVZ01000130">
    <property type="protein sequence ID" value="GKV38659.1"/>
    <property type="molecule type" value="Genomic_DNA"/>
</dbReference>
<keyword evidence="2" id="KW-1185">Reference proteome</keyword>
<comment type="caution">
    <text evidence="1">The sequence shown here is derived from an EMBL/GenBank/DDBJ whole genome shotgun (WGS) entry which is preliminary data.</text>
</comment>
<reference evidence="1 2" key="1">
    <citation type="journal article" date="2021" name="Commun. Biol.">
        <title>The genome of Shorea leprosula (Dipterocarpaceae) highlights the ecological relevance of drought in aseasonal tropical rainforests.</title>
        <authorList>
            <person name="Ng K.K.S."/>
            <person name="Kobayashi M.J."/>
            <person name="Fawcett J.A."/>
            <person name="Hatakeyama M."/>
            <person name="Paape T."/>
            <person name="Ng C.H."/>
            <person name="Ang C.C."/>
            <person name="Tnah L.H."/>
            <person name="Lee C.T."/>
            <person name="Nishiyama T."/>
            <person name="Sese J."/>
            <person name="O'Brien M.J."/>
            <person name="Copetti D."/>
            <person name="Mohd Noor M.I."/>
            <person name="Ong R.C."/>
            <person name="Putra M."/>
            <person name="Sireger I.Z."/>
            <person name="Indrioko S."/>
            <person name="Kosugi Y."/>
            <person name="Izuno A."/>
            <person name="Isagi Y."/>
            <person name="Lee S.L."/>
            <person name="Shimizu K.K."/>
        </authorList>
    </citation>
    <scope>NUCLEOTIDE SEQUENCE [LARGE SCALE GENOMIC DNA]</scope>
    <source>
        <strain evidence="1">214</strain>
    </source>
</reference>
<organism evidence="1 2">
    <name type="scientific">Rubroshorea leprosula</name>
    <dbReference type="NCBI Taxonomy" id="152421"/>
    <lineage>
        <taxon>Eukaryota</taxon>
        <taxon>Viridiplantae</taxon>
        <taxon>Streptophyta</taxon>
        <taxon>Embryophyta</taxon>
        <taxon>Tracheophyta</taxon>
        <taxon>Spermatophyta</taxon>
        <taxon>Magnoliopsida</taxon>
        <taxon>eudicotyledons</taxon>
        <taxon>Gunneridae</taxon>
        <taxon>Pentapetalae</taxon>
        <taxon>rosids</taxon>
        <taxon>malvids</taxon>
        <taxon>Malvales</taxon>
        <taxon>Dipterocarpaceae</taxon>
        <taxon>Rubroshorea</taxon>
    </lineage>
</organism>
<dbReference type="Proteomes" id="UP001054252">
    <property type="component" value="Unassembled WGS sequence"/>
</dbReference>
<dbReference type="SUPFAM" id="SSF52540">
    <property type="entry name" value="P-loop containing nucleoside triphosphate hydrolases"/>
    <property type="match status" value="1"/>
</dbReference>
<gene>
    <name evidence="1" type="ORF">SLEP1_g46549</name>
</gene>
<evidence type="ECO:0000313" key="2">
    <source>
        <dbReference type="Proteomes" id="UP001054252"/>
    </source>
</evidence>
<dbReference type="Gene3D" id="3.40.50.300">
    <property type="entry name" value="P-loop containing nucleotide triphosphate hydrolases"/>
    <property type="match status" value="1"/>
</dbReference>
<protein>
    <submittedName>
        <fullName evidence="1">Uncharacterized protein</fullName>
    </submittedName>
</protein>
<evidence type="ECO:0000313" key="1">
    <source>
        <dbReference type="EMBL" id="GKV38659.1"/>
    </source>
</evidence>
<dbReference type="InterPro" id="IPR027417">
    <property type="entry name" value="P-loop_NTPase"/>
</dbReference>
<accession>A0AAV5LML3</accession>
<dbReference type="AlphaFoldDB" id="A0AAV5LML3"/>